<gene>
    <name evidence="2" type="ORF">FOYG_17211</name>
</gene>
<organism evidence="2 3">
    <name type="scientific">Fusarium oxysporum NRRL 32931</name>
    <dbReference type="NCBI Taxonomy" id="660029"/>
    <lineage>
        <taxon>Eukaryota</taxon>
        <taxon>Fungi</taxon>
        <taxon>Dikarya</taxon>
        <taxon>Ascomycota</taxon>
        <taxon>Pezizomycotina</taxon>
        <taxon>Sordariomycetes</taxon>
        <taxon>Hypocreomycetidae</taxon>
        <taxon>Hypocreales</taxon>
        <taxon>Nectriaceae</taxon>
        <taxon>Fusarium</taxon>
        <taxon>Fusarium oxysporum species complex</taxon>
    </lineage>
</organism>
<dbReference type="AlphaFoldDB" id="W9HBM3"/>
<feature type="compositionally biased region" description="Basic and acidic residues" evidence="1">
    <location>
        <begin position="55"/>
        <end position="67"/>
    </location>
</feature>
<reference evidence="2 3" key="1">
    <citation type="submission" date="2011-06" db="EMBL/GenBank/DDBJ databases">
        <title>The Genome Sequence of Fusarium oxysporum FOSC 3-a.</title>
        <authorList>
            <consortium name="The Broad Institute Genome Sequencing Platform"/>
            <person name="Ma L.-J."/>
            <person name="Gale L.R."/>
            <person name="Schwartz D.C."/>
            <person name="Zhou S."/>
            <person name="Corby-Kistler H."/>
            <person name="Young S.K."/>
            <person name="Zeng Q."/>
            <person name="Gargeya S."/>
            <person name="Fitzgerald M."/>
            <person name="Haas B."/>
            <person name="Abouelleil A."/>
            <person name="Alvarado L."/>
            <person name="Arachchi H.M."/>
            <person name="Berlin A."/>
            <person name="Brown A."/>
            <person name="Chapman S.B."/>
            <person name="Chen Z."/>
            <person name="Dunbar C."/>
            <person name="Freedman E."/>
            <person name="Gearin G."/>
            <person name="Gellesch M."/>
            <person name="Goldberg J."/>
            <person name="Griggs A."/>
            <person name="Gujja S."/>
            <person name="Heiman D."/>
            <person name="Howarth C."/>
            <person name="Larson L."/>
            <person name="Lui A."/>
            <person name="MacDonald P.J.P."/>
            <person name="Mehta T."/>
            <person name="Montmayeur A."/>
            <person name="Murphy C."/>
            <person name="Neiman D."/>
            <person name="Pearson M."/>
            <person name="Priest M."/>
            <person name="Roberts A."/>
            <person name="Saif S."/>
            <person name="Shea T."/>
            <person name="Shenoy N."/>
            <person name="Sisk P."/>
            <person name="Stolte C."/>
            <person name="Sykes S."/>
            <person name="Wortman J."/>
            <person name="Nusbaum C."/>
            <person name="Birren B."/>
        </authorList>
    </citation>
    <scope>NUCLEOTIDE SEQUENCE [LARGE SCALE GENOMIC DNA]</scope>
    <source>
        <strain evidence="3">FOSC 3-a</strain>
    </source>
</reference>
<dbReference type="EMBL" id="JH717858">
    <property type="protein sequence ID" value="EWY79647.1"/>
    <property type="molecule type" value="Genomic_DNA"/>
</dbReference>
<sequence length="91" mass="10135">MARYLRKPHDTSLSKTVQPPIQANLNQTMTSQSAPSSPPIEELNAYDDSSFINEDNSRQEHSGDSTRRPAFPAADDRGFNFHPFEAVIGMV</sequence>
<dbReference type="HOGENOM" id="CLU_2427085_0_0_1"/>
<feature type="region of interest" description="Disordered" evidence="1">
    <location>
        <begin position="1"/>
        <end position="78"/>
    </location>
</feature>
<evidence type="ECO:0000313" key="2">
    <source>
        <dbReference type="EMBL" id="EWY79647.1"/>
    </source>
</evidence>
<name>W9HBM3_FUSOX</name>
<keyword evidence="2" id="KW-0418">Kinase</keyword>
<keyword evidence="2" id="KW-0723">Serine/threonine-protein kinase</keyword>
<accession>W9HBM3</accession>
<protein>
    <submittedName>
        <fullName evidence="2">Serine/threonine protein kinase</fullName>
    </submittedName>
</protein>
<feature type="compositionally biased region" description="Polar residues" evidence="1">
    <location>
        <begin position="13"/>
        <end position="35"/>
    </location>
</feature>
<dbReference type="GO" id="GO:0004674">
    <property type="term" value="F:protein serine/threonine kinase activity"/>
    <property type="evidence" value="ECO:0007669"/>
    <property type="project" value="UniProtKB-KW"/>
</dbReference>
<dbReference type="Proteomes" id="UP000030753">
    <property type="component" value="Unassembled WGS sequence"/>
</dbReference>
<evidence type="ECO:0000313" key="3">
    <source>
        <dbReference type="Proteomes" id="UP000030753"/>
    </source>
</evidence>
<keyword evidence="2" id="KW-0808">Transferase</keyword>
<evidence type="ECO:0000256" key="1">
    <source>
        <dbReference type="SAM" id="MobiDB-lite"/>
    </source>
</evidence>
<proteinExistence type="predicted"/>